<protein>
    <submittedName>
        <fullName evidence="2">Uncharacterized protein</fullName>
    </submittedName>
</protein>
<feature type="region of interest" description="Disordered" evidence="1">
    <location>
        <begin position="98"/>
        <end position="127"/>
    </location>
</feature>
<keyword evidence="3" id="KW-1185">Reference proteome</keyword>
<dbReference type="GeneID" id="123440103"/>
<evidence type="ECO:0000313" key="2">
    <source>
        <dbReference type="EnsemblPlants" id="HORVU.MOREX.r3.3HG0280500.1.CDS1"/>
    </source>
</evidence>
<dbReference type="Proteomes" id="UP000011116">
    <property type="component" value="Chromosome 3H"/>
</dbReference>
<name>A0A8I6WZT9_HORVV</name>
<dbReference type="KEGG" id="hvg:123440103"/>
<dbReference type="RefSeq" id="XP_044972618.1">
    <property type="nucleotide sequence ID" value="XM_045116683.1"/>
</dbReference>
<dbReference type="AlphaFoldDB" id="A0A8I6WZT9"/>
<accession>A0A8I6WZT9</accession>
<feature type="region of interest" description="Disordered" evidence="1">
    <location>
        <begin position="1"/>
        <end position="58"/>
    </location>
</feature>
<dbReference type="Gramene" id="HORVU.MOREX.r2.3HG0232500.1">
    <property type="protein sequence ID" value="HORVU.MOREX.r2.3HG0232500.1.CDS.1"/>
    <property type="gene ID" value="HORVU.MOREX.r2.3HG0232500"/>
</dbReference>
<gene>
    <name evidence="2" type="primary">LOC123440103</name>
</gene>
<sequence>MGNAVPRNMRHEGTPAVPLPSGRASSAARMHGGKVARAAGDRRGAEGQQAGGSGSGSAVVMTVKVVVTRKEAAKLIARLEEQSARARKARIAELTGQLRAGDGGGGGRSSVTCGASRAPRLAAIQES</sequence>
<evidence type="ECO:0000313" key="3">
    <source>
        <dbReference type="Proteomes" id="UP000011116"/>
    </source>
</evidence>
<evidence type="ECO:0000256" key="1">
    <source>
        <dbReference type="SAM" id="MobiDB-lite"/>
    </source>
</evidence>
<dbReference type="Gramene" id="HORVU.MOREX.r3.3HG0280500.1">
    <property type="protein sequence ID" value="HORVU.MOREX.r3.3HG0280500.1.CDS1"/>
    <property type="gene ID" value="HORVU.MOREX.r3.3HG0280500"/>
</dbReference>
<proteinExistence type="predicted"/>
<reference evidence="2" key="2">
    <citation type="submission" date="2020-10" db="EMBL/GenBank/DDBJ databases">
        <authorList>
            <person name="Scholz U."/>
            <person name="Mascher M."/>
            <person name="Fiebig A."/>
        </authorList>
    </citation>
    <scope>NUCLEOTIDE SEQUENCE [LARGE SCALE GENOMIC DNA]</scope>
    <source>
        <strain evidence="2">cv. Morex</strain>
    </source>
</reference>
<dbReference type="OrthoDB" id="694265at2759"/>
<reference evidence="3" key="1">
    <citation type="journal article" date="2012" name="Nature">
        <title>A physical, genetic and functional sequence assembly of the barley genome.</title>
        <authorList>
            <consortium name="The International Barley Genome Sequencing Consortium"/>
            <person name="Mayer K.F."/>
            <person name="Waugh R."/>
            <person name="Brown J.W."/>
            <person name="Schulman A."/>
            <person name="Langridge P."/>
            <person name="Platzer M."/>
            <person name="Fincher G.B."/>
            <person name="Muehlbauer G.J."/>
            <person name="Sato K."/>
            <person name="Close T.J."/>
            <person name="Wise R.P."/>
            <person name="Stein N."/>
        </authorList>
    </citation>
    <scope>NUCLEOTIDE SEQUENCE [LARGE SCALE GENOMIC DNA]</scope>
    <source>
        <strain evidence="3">cv. Morex</strain>
    </source>
</reference>
<reference evidence="2" key="3">
    <citation type="submission" date="2022-01" db="UniProtKB">
        <authorList>
            <consortium name="EnsemblPlants"/>
        </authorList>
    </citation>
    <scope>IDENTIFICATION</scope>
    <source>
        <strain evidence="2">subsp. vulgare</strain>
    </source>
</reference>
<organism evidence="2 3">
    <name type="scientific">Hordeum vulgare subsp. vulgare</name>
    <name type="common">Domesticated barley</name>
    <dbReference type="NCBI Taxonomy" id="112509"/>
    <lineage>
        <taxon>Eukaryota</taxon>
        <taxon>Viridiplantae</taxon>
        <taxon>Streptophyta</taxon>
        <taxon>Embryophyta</taxon>
        <taxon>Tracheophyta</taxon>
        <taxon>Spermatophyta</taxon>
        <taxon>Magnoliopsida</taxon>
        <taxon>Liliopsida</taxon>
        <taxon>Poales</taxon>
        <taxon>Poaceae</taxon>
        <taxon>BOP clade</taxon>
        <taxon>Pooideae</taxon>
        <taxon>Triticodae</taxon>
        <taxon>Triticeae</taxon>
        <taxon>Hordeinae</taxon>
        <taxon>Hordeum</taxon>
    </lineage>
</organism>
<dbReference type="EnsemblPlants" id="HORVU.MOREX.r3.3HG0280500.1">
    <property type="protein sequence ID" value="HORVU.MOREX.r3.3HG0280500.1.CDS1"/>
    <property type="gene ID" value="HORVU.MOREX.r3.3HG0280500"/>
</dbReference>